<evidence type="ECO:0000313" key="2">
    <source>
        <dbReference type="Proteomes" id="UP001430193"/>
    </source>
</evidence>
<dbReference type="EMBL" id="JADIKF010000037">
    <property type="protein sequence ID" value="MBM7129364.1"/>
    <property type="molecule type" value="Genomic_DNA"/>
</dbReference>
<keyword evidence="2" id="KW-1185">Reference proteome</keyword>
<name>A0ABS2KEJ8_9GAMM</name>
<proteinExistence type="predicted"/>
<sequence length="1255" mass="143297">MPNYSQRWNILKSLLTGYNRGHHAQKARSFDEHARARARALFLSRAKLATLPLDRATVERLVSGQEAWPSKNGLHKLEKINLPESFLEDLGLIAFYGNWCSVCLTRTPSEEKTDSSLRPVIQALERLKDILYGRNDFISPYFAGPSDEIEATLSDEFGEGAVARLLPDITEIDGEFRLFAWTTNDKSLVSTYLWKELRLHVDIEEAFNRWIMCQRVYGGTAVPVEFDVQELEESKGFNSLMLKQLADDVSLSKSSTVLLRQIINSERFSSLAAPVMMKRQIDISHDDNSRSNHPECEELPKPTLETLERSYPNASLDDLDELQFAATLSKYAHSGHMHFFYSWAVFSCIDASIFVDSQTLSSTGFTEALLDLSKSRPALKYLLFNDFPFYSRTSFNLLLLSLQGWCDYGLQHLSARQIFPWHRDGDASAHHFGKGYQTLIRDEYMRTIGDDDSDGLRLVRVAEYLGERCNFTAANFAGTFEYEFLVTFLDGLSGKQLLRLGDALSKHLSARKDEPLPSRASFHLYFLGFWVLEHLNAAVAESTNIAYDTLCDQLFDYYREAFMRGVKGENTGLQASAFFLTLPWHRLAINNVSRMMALTNDSANLAASVLYAQEHPLNSSSAIQQHMQVLMLIGTPERLPGTWARFGRRSLELVLNIGFGDRGLGIFLFDTYFGAEKYDLWSQFCSYINGLPDEMYDDFFDRCVPNVPLAQLFALREKTTVLVRADRLQKVIEARQFSDIADLGLIDLEKAFVAACNAGDTPLATSVLSRAQNLLAGDPFASSKNQHVTHLHKTWLTFGYKWDLMLLFEKHKADAELFEKETLQKPIPHAHGNPHSVDFRYWRDCENFRRYIIAAAYRETDPKRCVLIMESLVEETKDRNYSFLLFTSRLACLSGSQNPNGLKHALAAFLDSLRAIAVEDIPNAFVASVMNVYKELDDLTEMDAFWSKLSTDQRNRIEILRPYCETLIKHENPSAATKIIKNYRSHNHQSSEGLELDELMRLLSQATSNDMTMRDMAKMVTESLHRTTLQLARHYKEISGKQFDDYVAIVREGKTPTEFLYEITHEVARELLLRKTNLQILVKDKDGSTNLRIADEDLINDWFVSLFEKRMAEAHIALRDQKRTGKSESGLQPGQVDGYITDQWSRRIAMFEAFRLFNVDTTIILKHLNKIAGYDQECVSPVFIVAYCQVPKFERLTEGYRAYISQQDYSGFAMDAAGKTIEVLENTGNLWVGRECRWRGTVEVTFYHLLINLSP</sequence>
<organism evidence="1 2">
    <name type="scientific">Dyella mobilis</name>
    <dbReference type="NCBI Taxonomy" id="1849582"/>
    <lineage>
        <taxon>Bacteria</taxon>
        <taxon>Pseudomonadati</taxon>
        <taxon>Pseudomonadota</taxon>
        <taxon>Gammaproteobacteria</taxon>
        <taxon>Lysobacterales</taxon>
        <taxon>Rhodanobacteraceae</taxon>
        <taxon>Dyella</taxon>
    </lineage>
</organism>
<dbReference type="Proteomes" id="UP001430193">
    <property type="component" value="Unassembled WGS sequence"/>
</dbReference>
<protein>
    <submittedName>
        <fullName evidence="1">Uncharacterized protein</fullName>
    </submittedName>
</protein>
<accession>A0ABS2KEJ8</accession>
<gene>
    <name evidence="1" type="ORF">ISS99_07495</name>
</gene>
<dbReference type="RefSeq" id="WP_204630969.1">
    <property type="nucleotide sequence ID" value="NZ_BSOC01000004.1"/>
</dbReference>
<comment type="caution">
    <text evidence="1">The sequence shown here is derived from an EMBL/GenBank/DDBJ whole genome shotgun (WGS) entry which is preliminary data.</text>
</comment>
<reference evidence="1" key="1">
    <citation type="submission" date="2020-10" db="EMBL/GenBank/DDBJ databases">
        <title>Phylogeny of dyella-like bacteria.</title>
        <authorList>
            <person name="Fu J."/>
        </authorList>
    </citation>
    <scope>NUCLEOTIDE SEQUENCE</scope>
    <source>
        <strain evidence="1">DHON07</strain>
    </source>
</reference>
<evidence type="ECO:0000313" key="1">
    <source>
        <dbReference type="EMBL" id="MBM7129364.1"/>
    </source>
</evidence>